<protein>
    <submittedName>
        <fullName evidence="1">Uncharacterized protein</fullName>
    </submittedName>
</protein>
<gene>
    <name evidence="1" type="ORF">A1019T_00260</name>
</gene>
<keyword evidence="2" id="KW-1185">Reference proteome</keyword>
<reference evidence="2" key="1">
    <citation type="submission" date="2017-02" db="EMBL/GenBank/DDBJ databases">
        <authorList>
            <person name="Mornico D."/>
        </authorList>
    </citation>
    <scope>NUCLEOTIDE SEQUENCE [LARGE SCALE GENOMIC DNA]</scope>
</reference>
<evidence type="ECO:0000313" key="2">
    <source>
        <dbReference type="Proteomes" id="UP000188169"/>
    </source>
</evidence>
<dbReference type="Proteomes" id="UP000188169">
    <property type="component" value="Unassembled WGS sequence"/>
</dbReference>
<evidence type="ECO:0000313" key="1">
    <source>
        <dbReference type="EMBL" id="SJM36299.1"/>
    </source>
</evidence>
<dbReference type="STRING" id="1945520.A1019T_00260"/>
<accession>A0A1R4ED09</accession>
<sequence length="32" mass="3652">MVNNSALPVFANIDYNPKYNINSRQKVSNNII</sequence>
<dbReference type="EMBL" id="FUGD01000040">
    <property type="protein sequence ID" value="SJM36299.1"/>
    <property type="molecule type" value="Genomic_DNA"/>
</dbReference>
<name>A0A1R4ED09_9GAMM</name>
<proteinExistence type="predicted"/>
<dbReference type="AlphaFoldDB" id="A0A1R4ED09"/>
<organism evidence="1 2">
    <name type="scientific">Psychrobacter pasteurii</name>
    <dbReference type="NCBI Taxonomy" id="1945520"/>
    <lineage>
        <taxon>Bacteria</taxon>
        <taxon>Pseudomonadati</taxon>
        <taxon>Pseudomonadota</taxon>
        <taxon>Gammaproteobacteria</taxon>
        <taxon>Moraxellales</taxon>
        <taxon>Moraxellaceae</taxon>
        <taxon>Psychrobacter</taxon>
    </lineage>
</organism>